<sequence length="137" mass="16023">MTDHISKEKRSWNMGRIRSSNTGPEKIVRSLLHGMGLRFRLHRKNLPGTPDIVLPGRRTVIFVHGCYWHRHAGCKYASTPKTNKAFWETKFMQNIRRDAETRAKLQDQGWTVLVVWECETKKPECLRDRLMTVFSVG</sequence>
<dbReference type="GO" id="GO:0016787">
    <property type="term" value="F:hydrolase activity"/>
    <property type="evidence" value="ECO:0007669"/>
    <property type="project" value="UniProtKB-KW"/>
</dbReference>
<evidence type="ECO:0000313" key="8">
    <source>
        <dbReference type="EMBL" id="PNU21722.1"/>
    </source>
</evidence>
<dbReference type="Pfam" id="PF03852">
    <property type="entry name" value="Vsr"/>
    <property type="match status" value="1"/>
</dbReference>
<protein>
    <recommendedName>
        <fullName evidence="6">Very short patch repair endonuclease</fullName>
        <ecNumber evidence="6">3.1.-.-</ecNumber>
    </recommendedName>
</protein>
<dbReference type="EMBL" id="PPFX01000001">
    <property type="protein sequence ID" value="PNU21722.1"/>
    <property type="molecule type" value="Genomic_DNA"/>
</dbReference>
<keyword evidence="4 6" id="KW-0378">Hydrolase</keyword>
<evidence type="ECO:0000256" key="4">
    <source>
        <dbReference type="ARBA" id="ARBA00022801"/>
    </source>
</evidence>
<evidence type="ECO:0000313" key="9">
    <source>
        <dbReference type="Proteomes" id="UP000236340"/>
    </source>
</evidence>
<dbReference type="CDD" id="cd00221">
    <property type="entry name" value="Vsr"/>
    <property type="match status" value="1"/>
</dbReference>
<keyword evidence="3 6" id="KW-0227">DNA damage</keyword>
<dbReference type="InterPro" id="IPR004603">
    <property type="entry name" value="DNA_mismatch_endonuc_vsr"/>
</dbReference>
<dbReference type="EC" id="3.1.-.-" evidence="6"/>
<dbReference type="RefSeq" id="WP_103113836.1">
    <property type="nucleotide sequence ID" value="NZ_PPFX01000001.1"/>
</dbReference>
<organism evidence="8 9">
    <name type="scientific">Geothermobacter hydrogeniphilus</name>
    <dbReference type="NCBI Taxonomy" id="1969733"/>
    <lineage>
        <taxon>Bacteria</taxon>
        <taxon>Pseudomonadati</taxon>
        <taxon>Thermodesulfobacteriota</taxon>
        <taxon>Desulfuromonadia</taxon>
        <taxon>Desulfuromonadales</taxon>
        <taxon>Geothermobacteraceae</taxon>
        <taxon>Geothermobacter</taxon>
    </lineage>
</organism>
<evidence type="ECO:0000256" key="6">
    <source>
        <dbReference type="PIRNR" id="PIRNR018267"/>
    </source>
</evidence>
<dbReference type="InterPro" id="IPR011335">
    <property type="entry name" value="Restrct_endonuc-II-like"/>
</dbReference>
<name>A0A2K2HEJ7_9BACT</name>
<gene>
    <name evidence="8" type="ORF">C2E25_00385</name>
</gene>
<evidence type="ECO:0000256" key="1">
    <source>
        <dbReference type="ARBA" id="ARBA00022722"/>
    </source>
</evidence>
<accession>A0A2K2HEJ7</accession>
<dbReference type="AlphaFoldDB" id="A0A2K2HEJ7"/>
<dbReference type="GO" id="GO:0004519">
    <property type="term" value="F:endonuclease activity"/>
    <property type="evidence" value="ECO:0007669"/>
    <property type="project" value="UniProtKB-KW"/>
</dbReference>
<dbReference type="Gene3D" id="3.40.960.10">
    <property type="entry name" value="VSR Endonuclease"/>
    <property type="match status" value="1"/>
</dbReference>
<dbReference type="REBASE" id="266126">
    <property type="entry name" value="V.GspHR1ORF375P"/>
</dbReference>
<comment type="caution">
    <text evidence="8">The sequence shown here is derived from an EMBL/GenBank/DDBJ whole genome shotgun (WGS) entry which is preliminary data.</text>
</comment>
<dbReference type="NCBIfam" id="TIGR00632">
    <property type="entry name" value="vsr"/>
    <property type="match status" value="1"/>
</dbReference>
<dbReference type="Proteomes" id="UP000236340">
    <property type="component" value="Unassembled WGS sequence"/>
</dbReference>
<dbReference type="GO" id="GO:0006298">
    <property type="term" value="P:mismatch repair"/>
    <property type="evidence" value="ECO:0007669"/>
    <property type="project" value="UniProtKB-UniRule"/>
</dbReference>
<feature type="compositionally biased region" description="Basic and acidic residues" evidence="7">
    <location>
        <begin position="1"/>
        <end position="11"/>
    </location>
</feature>
<keyword evidence="1 6" id="KW-0540">Nuclease</keyword>
<dbReference type="OrthoDB" id="9801520at2"/>
<proteinExistence type="inferred from homology"/>
<reference evidence="8 9" key="1">
    <citation type="journal article" date="2018" name="Genome Announc.">
        <title>Genome Sequence of Geothermobacter sp. HR-1 Iron Reducer from the Loihi Seamount.</title>
        <authorList>
            <person name="Smith H."/>
            <person name="Abuyen K."/>
            <person name="Tremblay J."/>
            <person name="Savalia P."/>
            <person name="Perez-Rodriguez I."/>
            <person name="Emerson D."/>
            <person name="Tully B."/>
            <person name="Amend J."/>
        </authorList>
    </citation>
    <scope>NUCLEOTIDE SEQUENCE [LARGE SCALE GENOMIC DNA]</scope>
    <source>
        <strain evidence="8 9">HR-1</strain>
    </source>
</reference>
<keyword evidence="5 6" id="KW-0234">DNA repair</keyword>
<evidence type="ECO:0000256" key="5">
    <source>
        <dbReference type="ARBA" id="ARBA00023204"/>
    </source>
</evidence>
<evidence type="ECO:0000256" key="7">
    <source>
        <dbReference type="SAM" id="MobiDB-lite"/>
    </source>
</evidence>
<comment type="function">
    <text evidence="6">May nick specific sequences that contain T:G mispairs resulting from m5C-deamination.</text>
</comment>
<evidence type="ECO:0000256" key="2">
    <source>
        <dbReference type="ARBA" id="ARBA00022759"/>
    </source>
</evidence>
<feature type="region of interest" description="Disordered" evidence="7">
    <location>
        <begin position="1"/>
        <end position="21"/>
    </location>
</feature>
<comment type="similarity">
    <text evidence="6">Belongs to the vsr family.</text>
</comment>
<keyword evidence="2 6" id="KW-0255">Endonuclease</keyword>
<dbReference type="PIRSF" id="PIRSF018267">
    <property type="entry name" value="VSR_endonuc"/>
    <property type="match status" value="1"/>
</dbReference>
<dbReference type="SUPFAM" id="SSF52980">
    <property type="entry name" value="Restriction endonuclease-like"/>
    <property type="match status" value="1"/>
</dbReference>
<evidence type="ECO:0000256" key="3">
    <source>
        <dbReference type="ARBA" id="ARBA00022763"/>
    </source>
</evidence>